<protein>
    <submittedName>
        <fullName evidence="2">Uncharacterized protein</fullName>
    </submittedName>
</protein>
<name>A0A5C8NX78_9BACI</name>
<gene>
    <name evidence="2" type="ORF">FHP05_06150</name>
</gene>
<keyword evidence="1" id="KW-1133">Transmembrane helix</keyword>
<evidence type="ECO:0000256" key="1">
    <source>
        <dbReference type="SAM" id="Phobius"/>
    </source>
</evidence>
<keyword evidence="1" id="KW-0812">Transmembrane</keyword>
<dbReference type="Proteomes" id="UP000321574">
    <property type="component" value="Unassembled WGS sequence"/>
</dbReference>
<sequence length="164" mass="17752">MHKKVYLLVEISLLAAFITITGSFKIPTGIPGSEFQLSAPIAIAICAVFGFKRYIIAGILSSFILFMLGFHTLFNIEIAMAFRVIGGGVVAIFGNRLPVLIIAGPLGTLAARIVLAWTLQVPALPLIIPAIPGMVFTAIASYPLMKMMQSIYQRKGSNHYEKVV</sequence>
<evidence type="ECO:0000313" key="2">
    <source>
        <dbReference type="EMBL" id="TXL65700.1"/>
    </source>
</evidence>
<dbReference type="EMBL" id="VDUW01000003">
    <property type="protein sequence ID" value="TXL65700.1"/>
    <property type="molecule type" value="Genomic_DNA"/>
</dbReference>
<feature type="transmembrane region" description="Helical" evidence="1">
    <location>
        <begin position="62"/>
        <end position="85"/>
    </location>
</feature>
<feature type="transmembrane region" description="Helical" evidence="1">
    <location>
        <begin position="97"/>
        <end position="117"/>
    </location>
</feature>
<proteinExistence type="predicted"/>
<accession>A0A5C8NX78</accession>
<comment type="caution">
    <text evidence="2">The sequence shown here is derived from an EMBL/GenBank/DDBJ whole genome shotgun (WGS) entry which is preliminary data.</text>
</comment>
<dbReference type="AlphaFoldDB" id="A0A5C8NX78"/>
<feature type="transmembrane region" description="Helical" evidence="1">
    <location>
        <begin position="123"/>
        <end position="145"/>
    </location>
</feature>
<keyword evidence="3" id="KW-1185">Reference proteome</keyword>
<feature type="transmembrane region" description="Helical" evidence="1">
    <location>
        <begin position="6"/>
        <end position="25"/>
    </location>
</feature>
<organism evidence="2 3">
    <name type="scientific">Cerasibacillus terrae</name>
    <dbReference type="NCBI Taxonomy" id="2498845"/>
    <lineage>
        <taxon>Bacteria</taxon>
        <taxon>Bacillati</taxon>
        <taxon>Bacillota</taxon>
        <taxon>Bacilli</taxon>
        <taxon>Bacillales</taxon>
        <taxon>Bacillaceae</taxon>
        <taxon>Cerasibacillus</taxon>
    </lineage>
</organism>
<reference evidence="2 3" key="1">
    <citation type="submission" date="2019-06" db="EMBL/GenBank/DDBJ databases">
        <title>Cerasibacillus sp. nov., isolated from maize field.</title>
        <authorList>
            <person name="Lin S.-Y."/>
            <person name="Tsai C.-F."/>
            <person name="Young C.-C."/>
        </authorList>
    </citation>
    <scope>NUCLEOTIDE SEQUENCE [LARGE SCALE GENOMIC DNA]</scope>
    <source>
        <strain evidence="2 3">CC-CFT480</strain>
    </source>
</reference>
<evidence type="ECO:0000313" key="3">
    <source>
        <dbReference type="Proteomes" id="UP000321574"/>
    </source>
</evidence>
<keyword evidence="1" id="KW-0472">Membrane</keyword>
<dbReference type="OrthoDB" id="1750926at2"/>
<dbReference type="RefSeq" id="WP_147666370.1">
    <property type="nucleotide sequence ID" value="NZ_VDUW01000003.1"/>
</dbReference>